<dbReference type="GO" id="GO:0016020">
    <property type="term" value="C:membrane"/>
    <property type="evidence" value="ECO:0007669"/>
    <property type="project" value="UniProtKB-SubCell"/>
</dbReference>
<feature type="transmembrane region" description="Helical" evidence="7">
    <location>
        <begin position="118"/>
        <end position="140"/>
    </location>
</feature>
<dbReference type="GO" id="GO:0038023">
    <property type="term" value="F:signaling receptor activity"/>
    <property type="evidence" value="ECO:0007669"/>
    <property type="project" value="TreeGrafter"/>
</dbReference>
<proteinExistence type="inferred from homology"/>
<dbReference type="AlphaFoldDB" id="A0A210QST2"/>
<keyword evidence="6" id="KW-0479">Metal-binding</keyword>
<dbReference type="PANTHER" id="PTHR20855:SF92">
    <property type="entry name" value="PROGESTIN AND ADIPOQ RECEPTOR FAMILY MEMBER 3-LIKE"/>
    <property type="match status" value="1"/>
</dbReference>
<keyword evidence="4 7" id="KW-1133">Transmembrane helix</keyword>
<comment type="subcellular location">
    <subcellularLocation>
        <location evidence="1">Membrane</location>
        <topology evidence="1">Multi-pass membrane protein</topology>
    </subcellularLocation>
</comment>
<sequence length="331" mass="37626">MGFFNFPSTVTSSDHGLTAVCNKHIHTGYRRPHQPWSYYVTSVFQANNQTFNVWTHLIGCLFIAQKACQLSLTFDFINDAESHPLGAGLISVFILLTGSSFAHWFCDRSDCVHYTCFFIDYSCVGIYAMGTTLVSHCFLVRDKQLAIFLAEWSSPVSVFLSLQVTIVFCWTKFHLGMQHKATKIVQLATVSAFYIWLLVPLLHRCLWPSYTEINLTLGLHKWHVLLAFINALIYVAHFPERWFPKTFDIIGNSHQLHHIVLVATANSFFNATLVEIDNLDAANRHLTSYMIEHLGTMWMSYGVVLSTFAANCIIIVLASLKVKCEETKPSR</sequence>
<keyword evidence="3 7" id="KW-0812">Transmembrane</keyword>
<evidence type="ECO:0000256" key="4">
    <source>
        <dbReference type="ARBA" id="ARBA00022989"/>
    </source>
</evidence>
<feature type="binding site" evidence="6">
    <location>
        <position position="103"/>
    </location>
    <ligand>
        <name>Zn(2+)</name>
        <dbReference type="ChEBI" id="CHEBI:29105"/>
    </ligand>
</feature>
<feature type="transmembrane region" description="Helical" evidence="7">
    <location>
        <begin position="296"/>
        <end position="320"/>
    </location>
</feature>
<keyword evidence="5 7" id="KW-0472">Membrane</keyword>
<feature type="binding site" evidence="6">
    <location>
        <position position="254"/>
    </location>
    <ligand>
        <name>Zn(2+)</name>
        <dbReference type="ChEBI" id="CHEBI:29105"/>
    </ligand>
</feature>
<protein>
    <submittedName>
        <fullName evidence="8">Membrane progestin receptor alpha-B</fullName>
    </submittedName>
</protein>
<keyword evidence="9" id="KW-1185">Reference proteome</keyword>
<dbReference type="GO" id="GO:0046872">
    <property type="term" value="F:metal ion binding"/>
    <property type="evidence" value="ECO:0007669"/>
    <property type="project" value="UniProtKB-KW"/>
</dbReference>
<evidence type="ECO:0000256" key="2">
    <source>
        <dbReference type="ARBA" id="ARBA00007018"/>
    </source>
</evidence>
<dbReference type="EMBL" id="NEDP02002059">
    <property type="protein sequence ID" value="OWF51794.1"/>
    <property type="molecule type" value="Genomic_DNA"/>
</dbReference>
<evidence type="ECO:0000256" key="5">
    <source>
        <dbReference type="ARBA" id="ARBA00023136"/>
    </source>
</evidence>
<comment type="caution">
    <text evidence="8">The sequence shown here is derived from an EMBL/GenBank/DDBJ whole genome shotgun (WGS) entry which is preliminary data.</text>
</comment>
<dbReference type="Proteomes" id="UP000242188">
    <property type="component" value="Unassembled WGS sequence"/>
</dbReference>
<evidence type="ECO:0000256" key="7">
    <source>
        <dbReference type="SAM" id="Phobius"/>
    </source>
</evidence>
<evidence type="ECO:0000313" key="8">
    <source>
        <dbReference type="EMBL" id="OWF51794.1"/>
    </source>
</evidence>
<organism evidence="8 9">
    <name type="scientific">Mizuhopecten yessoensis</name>
    <name type="common">Japanese scallop</name>
    <name type="synonym">Patinopecten yessoensis</name>
    <dbReference type="NCBI Taxonomy" id="6573"/>
    <lineage>
        <taxon>Eukaryota</taxon>
        <taxon>Metazoa</taxon>
        <taxon>Spiralia</taxon>
        <taxon>Lophotrochozoa</taxon>
        <taxon>Mollusca</taxon>
        <taxon>Bivalvia</taxon>
        <taxon>Autobranchia</taxon>
        <taxon>Pteriomorphia</taxon>
        <taxon>Pectinida</taxon>
        <taxon>Pectinoidea</taxon>
        <taxon>Pectinidae</taxon>
        <taxon>Mizuhopecten</taxon>
    </lineage>
</organism>
<dbReference type="InterPro" id="IPR004254">
    <property type="entry name" value="AdipoR/HlyIII-related"/>
</dbReference>
<feature type="binding site" evidence="6">
    <location>
        <position position="258"/>
    </location>
    <ligand>
        <name>Zn(2+)</name>
        <dbReference type="ChEBI" id="CHEBI:29105"/>
    </ligand>
</feature>
<feature type="transmembrane region" description="Helical" evidence="7">
    <location>
        <begin position="152"/>
        <end position="171"/>
    </location>
</feature>
<feature type="transmembrane region" description="Helical" evidence="7">
    <location>
        <begin position="222"/>
        <end position="238"/>
    </location>
</feature>
<dbReference type="PANTHER" id="PTHR20855">
    <property type="entry name" value="ADIPOR/PROGESTIN RECEPTOR-RELATED"/>
    <property type="match status" value="1"/>
</dbReference>
<dbReference type="OrthoDB" id="535992at2759"/>
<feature type="transmembrane region" description="Helical" evidence="7">
    <location>
        <begin position="85"/>
        <end position="106"/>
    </location>
</feature>
<dbReference type="Pfam" id="PF03006">
    <property type="entry name" value="HlyIII"/>
    <property type="match status" value="1"/>
</dbReference>
<feature type="transmembrane region" description="Helical" evidence="7">
    <location>
        <begin position="183"/>
        <end position="202"/>
    </location>
</feature>
<evidence type="ECO:0000313" key="9">
    <source>
        <dbReference type="Proteomes" id="UP000242188"/>
    </source>
</evidence>
<evidence type="ECO:0000256" key="3">
    <source>
        <dbReference type="ARBA" id="ARBA00022692"/>
    </source>
</evidence>
<reference evidence="8 9" key="1">
    <citation type="journal article" date="2017" name="Nat. Ecol. Evol.">
        <title>Scallop genome provides insights into evolution of bilaterian karyotype and development.</title>
        <authorList>
            <person name="Wang S."/>
            <person name="Zhang J."/>
            <person name="Jiao W."/>
            <person name="Li J."/>
            <person name="Xun X."/>
            <person name="Sun Y."/>
            <person name="Guo X."/>
            <person name="Huan P."/>
            <person name="Dong B."/>
            <person name="Zhang L."/>
            <person name="Hu X."/>
            <person name="Sun X."/>
            <person name="Wang J."/>
            <person name="Zhao C."/>
            <person name="Wang Y."/>
            <person name="Wang D."/>
            <person name="Huang X."/>
            <person name="Wang R."/>
            <person name="Lv J."/>
            <person name="Li Y."/>
            <person name="Zhang Z."/>
            <person name="Liu B."/>
            <person name="Lu W."/>
            <person name="Hui Y."/>
            <person name="Liang J."/>
            <person name="Zhou Z."/>
            <person name="Hou R."/>
            <person name="Li X."/>
            <person name="Liu Y."/>
            <person name="Li H."/>
            <person name="Ning X."/>
            <person name="Lin Y."/>
            <person name="Zhao L."/>
            <person name="Xing Q."/>
            <person name="Dou J."/>
            <person name="Li Y."/>
            <person name="Mao J."/>
            <person name="Guo H."/>
            <person name="Dou H."/>
            <person name="Li T."/>
            <person name="Mu C."/>
            <person name="Jiang W."/>
            <person name="Fu Q."/>
            <person name="Fu X."/>
            <person name="Miao Y."/>
            <person name="Liu J."/>
            <person name="Yu Q."/>
            <person name="Li R."/>
            <person name="Liao H."/>
            <person name="Li X."/>
            <person name="Kong Y."/>
            <person name="Jiang Z."/>
            <person name="Chourrout D."/>
            <person name="Li R."/>
            <person name="Bao Z."/>
        </authorList>
    </citation>
    <scope>NUCLEOTIDE SEQUENCE [LARGE SCALE GENOMIC DNA]</scope>
    <source>
        <strain evidence="8 9">PY_sf001</strain>
    </source>
</reference>
<gene>
    <name evidence="8" type="ORF">KP79_PYT05605</name>
</gene>
<evidence type="ECO:0000256" key="6">
    <source>
        <dbReference type="PIRSR" id="PIRSR604254-1"/>
    </source>
</evidence>
<evidence type="ECO:0000256" key="1">
    <source>
        <dbReference type="ARBA" id="ARBA00004141"/>
    </source>
</evidence>
<comment type="similarity">
    <text evidence="2">Belongs to the ADIPOR family.</text>
</comment>
<keyword evidence="6" id="KW-0862">Zinc</keyword>
<name>A0A210QST2_MIZYE</name>
<accession>A0A210QST2</accession>
<keyword evidence="8" id="KW-0675">Receptor</keyword>